<reference evidence="2" key="1">
    <citation type="submission" date="2020-07" db="EMBL/GenBank/DDBJ databases">
        <title>Huge and variable diversity of episymbiotic CPR bacteria and DPANN archaea in groundwater ecosystems.</title>
        <authorList>
            <person name="He C.Y."/>
            <person name="Keren R."/>
            <person name="Whittaker M."/>
            <person name="Farag I.F."/>
            <person name="Doudna J."/>
            <person name="Cate J.H.D."/>
            <person name="Banfield J.F."/>
        </authorList>
    </citation>
    <scope>NUCLEOTIDE SEQUENCE</scope>
    <source>
        <strain evidence="2">NC_groundwater_717_Ag_S-0.2um_59_8</strain>
    </source>
</reference>
<evidence type="ECO:0000256" key="1">
    <source>
        <dbReference type="ARBA" id="ARBA00006315"/>
    </source>
</evidence>
<dbReference type="Proteomes" id="UP000741360">
    <property type="component" value="Unassembled WGS sequence"/>
</dbReference>
<evidence type="ECO:0000313" key="3">
    <source>
        <dbReference type="Proteomes" id="UP000741360"/>
    </source>
</evidence>
<dbReference type="AlphaFoldDB" id="A0A932GQC2"/>
<protein>
    <submittedName>
        <fullName evidence="2">AmmeMemoRadiSam system protein B</fullName>
    </submittedName>
</protein>
<dbReference type="Gene3D" id="3.40.830.10">
    <property type="entry name" value="LigB-like"/>
    <property type="match status" value="1"/>
</dbReference>
<evidence type="ECO:0000313" key="2">
    <source>
        <dbReference type="EMBL" id="MBI3015139.1"/>
    </source>
</evidence>
<name>A0A932GQC2_UNCTE</name>
<dbReference type="EMBL" id="JACPSX010000168">
    <property type="protein sequence ID" value="MBI3015139.1"/>
    <property type="molecule type" value="Genomic_DNA"/>
</dbReference>
<comment type="caution">
    <text evidence="2">The sequence shown here is derived from an EMBL/GenBank/DDBJ whole genome shotgun (WGS) entry which is preliminary data.</text>
</comment>
<dbReference type="Pfam" id="PF01875">
    <property type="entry name" value="Memo"/>
    <property type="match status" value="1"/>
</dbReference>
<organism evidence="2 3">
    <name type="scientific">Tectimicrobiota bacterium</name>
    <dbReference type="NCBI Taxonomy" id="2528274"/>
    <lineage>
        <taxon>Bacteria</taxon>
        <taxon>Pseudomonadati</taxon>
        <taxon>Nitrospinota/Tectimicrobiota group</taxon>
        <taxon>Candidatus Tectimicrobiota</taxon>
    </lineage>
</organism>
<proteinExistence type="inferred from homology"/>
<dbReference type="InterPro" id="IPR002737">
    <property type="entry name" value="MEMO1_fam"/>
</dbReference>
<dbReference type="NCBIfam" id="TIGR04336">
    <property type="entry name" value="AmmeMemoSam_B"/>
    <property type="match status" value="1"/>
</dbReference>
<accession>A0A932GQC2</accession>
<dbReference type="PANTHER" id="PTHR11060:SF0">
    <property type="entry name" value="PROTEIN MEMO1"/>
    <property type="match status" value="1"/>
</dbReference>
<gene>
    <name evidence="2" type="primary">amrB</name>
    <name evidence="2" type="ORF">HYY65_08800</name>
</gene>
<comment type="similarity">
    <text evidence="1">Belongs to the MEMO1 family.</text>
</comment>
<dbReference type="CDD" id="cd07361">
    <property type="entry name" value="MEMO_like"/>
    <property type="match status" value="1"/>
</dbReference>
<sequence>MDYPKLRNVEAFPVNLNGQHLVCLRDPYNFSEKLLFLPLPAFFVVSLLDGQHSLLDIQEAFLRRYGEILFGENIEQLLRELEGNFLLEGPVFQQRKQQVEGEFRCSNLRLASHAGQSYPGDAGEIRKQLGSFFTDQRGPGLPGPATQEPPLRGLISPHIDLRSGGPCYAWGYRRMAEHRSTDLFVILGTGHSLSFPFALTRKDFESPLGVAETDQAFVDRLAESGGENLFAGEFVHRAEHTIEFQLLFLQYLFGGRDRFRIVPILCGSFHSFLDSSQSPGSDPAVGRFLGALAREVANYSGKVCVIASADLSHVGPRYGDLEPPSPRFLEEVEREDRRLLARAEQGDAEGFFDCTRQVQDRYRVCGVSAIYSMLKVLGEVRGRLLRYDRSAVDQENSTVSYASMAFD</sequence>
<dbReference type="PANTHER" id="PTHR11060">
    <property type="entry name" value="PROTEIN MEMO1"/>
    <property type="match status" value="1"/>
</dbReference>